<dbReference type="Proteomes" id="UP001597197">
    <property type="component" value="Unassembled WGS sequence"/>
</dbReference>
<gene>
    <name evidence="2" type="ORF">ACFSDX_06160</name>
</gene>
<organism evidence="2 3">
    <name type="scientific">Hymenobacter bucti</name>
    <dbReference type="NCBI Taxonomy" id="1844114"/>
    <lineage>
        <taxon>Bacteria</taxon>
        <taxon>Pseudomonadati</taxon>
        <taxon>Bacteroidota</taxon>
        <taxon>Cytophagia</taxon>
        <taxon>Cytophagales</taxon>
        <taxon>Hymenobacteraceae</taxon>
        <taxon>Hymenobacter</taxon>
    </lineage>
</organism>
<dbReference type="InterPro" id="IPR008030">
    <property type="entry name" value="NmrA-like"/>
</dbReference>
<name>A0ABW4QR75_9BACT</name>
<sequence>MSNILVTGATGGLGKGVVENLLKTVSPGAISVLVRDPAKAADLQAQGVIIKQGDYNDYASLVAAFAGVDKLFLVSSNDVPNRGPQQTNAVNAAKEAGVQHVVYTSFQRKTEDGSSAASAIAEAHLLTEKLLKESGLTYTILKNALYLEVLPWFMGPVLDTNTIYLPAGEGKVPYASRADMGAAGAAVLTGTGHENQSYEISNDTSYSFHDIAKILSDLSGKTIQYVSPDAEAFGTALAAAGVPAEAIQMTASFCVAIGQGEFDFPASTLEKLLGRKPESAAEFLKAAYKL</sequence>
<evidence type="ECO:0000313" key="3">
    <source>
        <dbReference type="Proteomes" id="UP001597197"/>
    </source>
</evidence>
<keyword evidence="3" id="KW-1185">Reference proteome</keyword>
<evidence type="ECO:0000259" key="1">
    <source>
        <dbReference type="Pfam" id="PF05368"/>
    </source>
</evidence>
<evidence type="ECO:0000313" key="2">
    <source>
        <dbReference type="EMBL" id="MFD1871999.1"/>
    </source>
</evidence>
<comment type="caution">
    <text evidence="2">The sequence shown here is derived from an EMBL/GenBank/DDBJ whole genome shotgun (WGS) entry which is preliminary data.</text>
</comment>
<dbReference type="CDD" id="cd05269">
    <property type="entry name" value="TMR_SDR_a"/>
    <property type="match status" value="1"/>
</dbReference>
<dbReference type="GO" id="GO:0003955">
    <property type="term" value="F:NAD(P)H dehydrogenase (quinone) activity"/>
    <property type="evidence" value="ECO:0007669"/>
    <property type="project" value="UniProtKB-EC"/>
</dbReference>
<dbReference type="PANTHER" id="PTHR47129">
    <property type="entry name" value="QUINONE OXIDOREDUCTASE 2"/>
    <property type="match status" value="1"/>
</dbReference>
<proteinExistence type="predicted"/>
<accession>A0ABW4QR75</accession>
<protein>
    <submittedName>
        <fullName evidence="2">SDR family oxidoreductase</fullName>
        <ecNumber evidence="2">1.6.5.2</ecNumber>
    </submittedName>
</protein>
<dbReference type="SUPFAM" id="SSF51735">
    <property type="entry name" value="NAD(P)-binding Rossmann-fold domains"/>
    <property type="match status" value="1"/>
</dbReference>
<dbReference type="Pfam" id="PF05368">
    <property type="entry name" value="NmrA"/>
    <property type="match status" value="1"/>
</dbReference>
<reference evidence="3" key="1">
    <citation type="journal article" date="2019" name="Int. J. Syst. Evol. Microbiol.">
        <title>The Global Catalogue of Microorganisms (GCM) 10K type strain sequencing project: providing services to taxonomists for standard genome sequencing and annotation.</title>
        <authorList>
            <consortium name="The Broad Institute Genomics Platform"/>
            <consortium name="The Broad Institute Genome Sequencing Center for Infectious Disease"/>
            <person name="Wu L."/>
            <person name="Ma J."/>
        </authorList>
    </citation>
    <scope>NUCLEOTIDE SEQUENCE [LARGE SCALE GENOMIC DNA]</scope>
    <source>
        <strain evidence="3">CGMCC 1.15795</strain>
    </source>
</reference>
<keyword evidence="2" id="KW-0560">Oxidoreductase</keyword>
<dbReference type="Gene3D" id="3.90.25.10">
    <property type="entry name" value="UDP-galactose 4-epimerase, domain 1"/>
    <property type="match status" value="1"/>
</dbReference>
<dbReference type="InterPro" id="IPR036291">
    <property type="entry name" value="NAD(P)-bd_dom_sf"/>
</dbReference>
<dbReference type="RefSeq" id="WP_382312359.1">
    <property type="nucleotide sequence ID" value="NZ_JBHUFD010000002.1"/>
</dbReference>
<dbReference type="EMBL" id="JBHUFD010000002">
    <property type="protein sequence ID" value="MFD1871999.1"/>
    <property type="molecule type" value="Genomic_DNA"/>
</dbReference>
<dbReference type="Gene3D" id="3.40.50.720">
    <property type="entry name" value="NAD(P)-binding Rossmann-like Domain"/>
    <property type="match status" value="1"/>
</dbReference>
<feature type="domain" description="NmrA-like" evidence="1">
    <location>
        <begin position="2"/>
        <end position="263"/>
    </location>
</feature>
<dbReference type="PANTHER" id="PTHR47129:SF1">
    <property type="entry name" value="NMRA-LIKE DOMAIN-CONTAINING PROTEIN"/>
    <property type="match status" value="1"/>
</dbReference>
<dbReference type="EC" id="1.6.5.2" evidence="2"/>
<dbReference type="InterPro" id="IPR052718">
    <property type="entry name" value="NmrA-type_oxidoreductase"/>
</dbReference>